<sequence length="530" mass="58600">MSDQKDKGAEYKVFLESCLGGSVDDTDGHDKRLLGPIGEILEEKEDKDSDSKDDTQKNTTVCFNLNDSENESSGFGDDDDDEWDLEDAYNFDAEKIAELLQKGGEINEEELVESMQESMAEAMFLRMNLEDPDLEAERPDCSGTLDGRMTPPAKDAKDFDAATPPDPKVLAEKLEMKDRRRSSISGRRNINDAVKTNTARTRKSIACVAAEKTASGADKATIELAAEKTTKRHRMSLCKAAETLDLAGLGDDAPEEVQKKINMISKCLMVARGRHRMNVAAAVKETICGESDEEETKTAKSEGKSSEAKSSKDGPSDSKEASAPKATPKPKFMSKLRACAKEFQPSEKQLSIKQKIAAAVAAAYKRNGPVEKPEKSEVKEEWTTAYEDMSLYGYEDYSWQGQYGCDGSYGWNQMNCNQMGCNQMNCNQMGYNQMNQMAYNQMQYQQTGYNQMACGGCGMGCQGRNQWQGNQWQGQAGWNGNDGQYDQYGNYVGPGNYGNDYNNCYYNNYGGQAQNNGYGGNWQNAAWGSA</sequence>
<proteinExistence type="predicted"/>
<dbReference type="OrthoDB" id="487215at2759"/>
<feature type="compositionally biased region" description="Polar residues" evidence="1">
    <location>
        <begin position="57"/>
        <end position="66"/>
    </location>
</feature>
<reference evidence="2" key="1">
    <citation type="submission" date="2022-10" db="EMBL/GenBank/DDBJ databases">
        <authorList>
            <person name="Chen Y."/>
            <person name="Dougan E. K."/>
            <person name="Chan C."/>
            <person name="Rhodes N."/>
            <person name="Thang M."/>
        </authorList>
    </citation>
    <scope>NUCLEOTIDE SEQUENCE</scope>
</reference>
<reference evidence="3" key="2">
    <citation type="submission" date="2024-04" db="EMBL/GenBank/DDBJ databases">
        <authorList>
            <person name="Chen Y."/>
            <person name="Shah S."/>
            <person name="Dougan E. K."/>
            <person name="Thang M."/>
            <person name="Chan C."/>
        </authorList>
    </citation>
    <scope>NUCLEOTIDE SEQUENCE [LARGE SCALE GENOMIC DNA]</scope>
</reference>
<evidence type="ECO:0000313" key="4">
    <source>
        <dbReference type="EMBL" id="CAL4770649.1"/>
    </source>
</evidence>
<feature type="compositionally biased region" description="Basic and acidic residues" evidence="1">
    <location>
        <begin position="296"/>
        <end position="322"/>
    </location>
</feature>
<dbReference type="EMBL" id="CAMXCT020000792">
    <property type="protein sequence ID" value="CAL1136712.1"/>
    <property type="molecule type" value="Genomic_DNA"/>
</dbReference>
<feature type="region of interest" description="Disordered" evidence="1">
    <location>
        <begin position="289"/>
        <end position="329"/>
    </location>
</feature>
<organism evidence="2">
    <name type="scientific">Cladocopium goreaui</name>
    <dbReference type="NCBI Taxonomy" id="2562237"/>
    <lineage>
        <taxon>Eukaryota</taxon>
        <taxon>Sar</taxon>
        <taxon>Alveolata</taxon>
        <taxon>Dinophyceae</taxon>
        <taxon>Suessiales</taxon>
        <taxon>Symbiodiniaceae</taxon>
        <taxon>Cladocopium</taxon>
    </lineage>
</organism>
<dbReference type="EMBL" id="CAMXCT030000792">
    <property type="protein sequence ID" value="CAL4770649.1"/>
    <property type="molecule type" value="Genomic_DNA"/>
</dbReference>
<evidence type="ECO:0000313" key="2">
    <source>
        <dbReference type="EMBL" id="CAI3983337.1"/>
    </source>
</evidence>
<dbReference type="AlphaFoldDB" id="A0A9P1C237"/>
<dbReference type="Proteomes" id="UP001152797">
    <property type="component" value="Unassembled WGS sequence"/>
</dbReference>
<feature type="region of interest" description="Disordered" evidence="1">
    <location>
        <begin position="20"/>
        <end position="83"/>
    </location>
</feature>
<evidence type="ECO:0000256" key="1">
    <source>
        <dbReference type="SAM" id="MobiDB-lite"/>
    </source>
</evidence>
<protein>
    <submittedName>
        <fullName evidence="4">Phosphopyruvate hydratase</fullName>
    </submittedName>
</protein>
<dbReference type="EMBL" id="CAMXCT010000792">
    <property type="protein sequence ID" value="CAI3983337.1"/>
    <property type="molecule type" value="Genomic_DNA"/>
</dbReference>
<accession>A0A9P1C237</accession>
<feature type="region of interest" description="Disordered" evidence="1">
    <location>
        <begin position="134"/>
        <end position="166"/>
    </location>
</feature>
<evidence type="ECO:0000313" key="5">
    <source>
        <dbReference type="Proteomes" id="UP001152797"/>
    </source>
</evidence>
<feature type="compositionally biased region" description="Basic and acidic residues" evidence="1">
    <location>
        <begin position="44"/>
        <end position="56"/>
    </location>
</feature>
<keyword evidence="5" id="KW-1185">Reference proteome</keyword>
<gene>
    <name evidence="2" type="ORF">C1SCF055_LOCUS10957</name>
</gene>
<comment type="caution">
    <text evidence="2">The sequence shown here is derived from an EMBL/GenBank/DDBJ whole genome shotgun (WGS) entry which is preliminary data.</text>
</comment>
<name>A0A9P1C237_9DINO</name>
<evidence type="ECO:0000313" key="3">
    <source>
        <dbReference type="EMBL" id="CAL1136712.1"/>
    </source>
</evidence>